<dbReference type="HOGENOM" id="CLU_075239_1_0_11"/>
<dbReference type="PANTHER" id="PTHR21381">
    <property type="entry name" value="ZGC:162297"/>
    <property type="match status" value="1"/>
</dbReference>
<comment type="caution">
    <text evidence="2">The sequence shown here is derived from an EMBL/GenBank/DDBJ whole genome shotgun (WGS) entry which is preliminary data.</text>
</comment>
<dbReference type="eggNOG" id="COG0434">
    <property type="taxonomic scope" value="Bacteria"/>
</dbReference>
<dbReference type="InterPro" id="IPR005137">
    <property type="entry name" value="BtpA"/>
</dbReference>
<dbReference type="InterPro" id="IPR013785">
    <property type="entry name" value="Aldolase_TIM"/>
</dbReference>
<comment type="similarity">
    <text evidence="1">Belongs to the BtpA family.</text>
</comment>
<evidence type="ECO:0000256" key="1">
    <source>
        <dbReference type="ARBA" id="ARBA00006007"/>
    </source>
</evidence>
<evidence type="ECO:0008006" key="4">
    <source>
        <dbReference type="Google" id="ProtNLM"/>
    </source>
</evidence>
<evidence type="ECO:0000313" key="2">
    <source>
        <dbReference type="EMBL" id="RLV78544.1"/>
    </source>
</evidence>
<dbReference type="Pfam" id="PF03437">
    <property type="entry name" value="BtpA"/>
    <property type="match status" value="1"/>
</dbReference>
<dbReference type="EMBL" id="QYCY01000001">
    <property type="protein sequence ID" value="RLV78544.1"/>
    <property type="molecule type" value="Genomic_DNA"/>
</dbReference>
<sequence>MPEFTMLGTRKSVLGMVHLRPLPGTPFYEEGSLEKILETAVSSARALHEGGADGCLIQTVDRVYSVEDESDPARTAAMSLIVRAVVQATGPEFQVGVQLMRNALKASLAVAKVAGGTYIRAGAVVGATLTTHGMVQADPLGVMEYRGKIGAMGIKVIAEVDSMHFRWFGEEKTTAEVARAARYVGADAVSLCHPDENTALEMIASVRRAVPDVPVFMAGHTNHDNAARLMAAADGAFVGTCLERGGWGGQIDVDRVKRYVDIVRALER</sequence>
<evidence type="ECO:0000313" key="3">
    <source>
        <dbReference type="Proteomes" id="UP000281594"/>
    </source>
</evidence>
<dbReference type="RefSeq" id="WP_020871781.1">
    <property type="nucleotide sequence ID" value="NC_022785.1"/>
</dbReference>
<proteinExistence type="inferred from homology"/>
<dbReference type="STRING" id="1343740.M271_34455"/>
<dbReference type="InterPro" id="IPR011060">
    <property type="entry name" value="RibuloseP-bd_barrel"/>
</dbReference>
<name>A0A0A0NQ49_STRRN</name>
<reference evidence="2 3" key="1">
    <citation type="journal article" date="2018" name="J. Biol. Chem.">
        <title>Discovery of the actinoplanic acid pathway in Streptomyces rapamycinicus reveals a genetically conserved synergism with rapamycin.</title>
        <authorList>
            <person name="Mrak P."/>
            <person name="Krastel P."/>
            <person name="Pivk Lukancic P."/>
            <person name="Tao J."/>
            <person name="Pistorius D."/>
            <person name="Moore C.M."/>
        </authorList>
    </citation>
    <scope>NUCLEOTIDE SEQUENCE [LARGE SCALE GENOMIC DNA]</scope>
    <source>
        <strain evidence="2 3">NRRL 5491</strain>
    </source>
</reference>
<gene>
    <name evidence="2" type="ORF">D3C57_109205</name>
</gene>
<dbReference type="AlphaFoldDB" id="A0A0A0NQ49"/>
<organism evidence="2 3">
    <name type="scientific">Streptomyces rapamycinicus (strain ATCC 29253 / DSM 41530 / NRRL 5491 / AYB-994)</name>
    <name type="common">Streptomyces hygroscopicus (strain ATCC 29253)</name>
    <dbReference type="NCBI Taxonomy" id="1343740"/>
    <lineage>
        <taxon>Bacteria</taxon>
        <taxon>Bacillati</taxon>
        <taxon>Actinomycetota</taxon>
        <taxon>Actinomycetes</taxon>
        <taxon>Kitasatosporales</taxon>
        <taxon>Streptomycetaceae</taxon>
        <taxon>Streptomyces</taxon>
        <taxon>Streptomyces violaceusniger group</taxon>
    </lineage>
</organism>
<dbReference type="Gene3D" id="3.20.20.70">
    <property type="entry name" value="Aldolase class I"/>
    <property type="match status" value="1"/>
</dbReference>
<accession>A0A0A0NQ49</accession>
<dbReference type="SUPFAM" id="SSF51366">
    <property type="entry name" value="Ribulose-phoshate binding barrel"/>
    <property type="match status" value="1"/>
</dbReference>
<dbReference type="PANTHER" id="PTHR21381:SF3">
    <property type="entry name" value="SGC REGION PROTEIN SGCQ-RELATED"/>
    <property type="match status" value="1"/>
</dbReference>
<dbReference type="KEGG" id="src:M271_34455"/>
<dbReference type="Proteomes" id="UP000281594">
    <property type="component" value="Unassembled WGS sequence"/>
</dbReference>
<dbReference type="PIRSF" id="PIRSF005956">
    <property type="entry name" value="BtpA"/>
    <property type="match status" value="1"/>
</dbReference>
<protein>
    <recommendedName>
        <fullName evidence="4">Phosphorybosylanthranilate isomerase</fullName>
    </recommendedName>
</protein>